<feature type="compositionally biased region" description="Polar residues" evidence="1">
    <location>
        <begin position="66"/>
        <end position="81"/>
    </location>
</feature>
<organism evidence="3 4">
    <name type="scientific">Nematocida parisii (strain ERTm3)</name>
    <name type="common">Nematode killer fungus</name>
    <dbReference type="NCBI Taxonomy" id="935791"/>
    <lineage>
        <taxon>Eukaryota</taxon>
        <taxon>Fungi</taxon>
        <taxon>Fungi incertae sedis</taxon>
        <taxon>Microsporidia</taxon>
        <taxon>Nematocida</taxon>
    </lineage>
</organism>
<reference evidence="3" key="1">
    <citation type="submission" date="2011-01" db="EMBL/GenBank/DDBJ databases">
        <title>The Genome Sequence of Nematocida parisii strain ERTm3.</title>
        <authorList>
            <consortium name="The Broad Institute Genome Sequencing Platform"/>
            <consortium name="The Broad Institute Genome Sequencing Center for Infectious Disease"/>
            <person name="Cuomo C."/>
            <person name="Troemel E."/>
            <person name="Young S.K."/>
            <person name="Zeng Q."/>
            <person name="Gargeya S."/>
            <person name="Fitzgerald M."/>
            <person name="Haas B."/>
            <person name="Abouelleil A."/>
            <person name="Alvarado L."/>
            <person name="Arachchi H.M."/>
            <person name="Berlin A."/>
            <person name="Chapman S.B."/>
            <person name="Gearin G."/>
            <person name="Goldberg J."/>
            <person name="Griggs A."/>
            <person name="Gujja S."/>
            <person name="Hansen M."/>
            <person name="Heiman D."/>
            <person name="Howarth C."/>
            <person name="Larimer J."/>
            <person name="Lui A."/>
            <person name="MacDonald P.J.P."/>
            <person name="McCowen C."/>
            <person name="Montmayeur A."/>
            <person name="Murphy C."/>
            <person name="Neiman D."/>
            <person name="Pearson M."/>
            <person name="Priest M."/>
            <person name="Roberts A."/>
            <person name="Saif S."/>
            <person name="Shea T."/>
            <person name="Sisk P."/>
            <person name="Stolte C."/>
            <person name="Sykes S."/>
            <person name="Wortman J."/>
            <person name="Nusbaum C."/>
            <person name="Birren B."/>
        </authorList>
    </citation>
    <scope>NUCLEOTIDE SEQUENCE</scope>
    <source>
        <strain evidence="3">ERTm3</strain>
    </source>
</reference>
<feature type="transmembrane region" description="Helical" evidence="2">
    <location>
        <begin position="12"/>
        <end position="31"/>
    </location>
</feature>
<feature type="compositionally biased region" description="Low complexity" evidence="1">
    <location>
        <begin position="54"/>
        <end position="65"/>
    </location>
</feature>
<dbReference type="HOGENOM" id="CLU_427047_0_0_1"/>
<gene>
    <name evidence="3" type="ORF">NEQG_00400</name>
</gene>
<sequence length="641" mass="74004">MKQLRKKCITFGLMFIISIEIVICGGFKAAYKKQLSTKNNLSTSGTRFMRGMFNNYNSVPSNNTNQSMQTDDQPLDLSNPNKRLRDTDNNTQNSNAIKRARYMDMNNAESNVDNSAIDIATEPTMDLTSEPASKMPLKETSELTASTTINPLKVDSNSKLVITSTLYFCAAENQFIIRNYTSYIESFETALVSNYTGQLKPEAVNQKTYIITKNWKSDNETDIWTMIKSVDMNFLLLKSVFKNMLKTSFSNDYRLTNPLWYDGFINDLVNYIKSHGQTTTYQYKIITSLHINKRAETLGNIWINKEVSLYCCCSGINSQIVLKGGEKDIQLKKKLNAILLMPEVYEDFYKMSQNVVDNFAKEIKAKIMNRDKKNKRTNIIDFADNLKIEQLSDLTCIMKYLIHTAQKNEALAKEAYNAIKQIKLQGDNQNLIGDSNAIEIYNFVCNKVSIFYKYHGMTYKLTAAQKHAIRNRTRLIHIDNMHEIRVHNKLLGGDSFNAQQLFRSIAQIKNINEIENIGSTHAIVIDDIKHTDIFTENNILLSIKDHYHVQFVDNEWHTVTMVHLPYYTHRQKNGTIVNYQFHTIKDIITHLKYTFNIRESGKPRVIKTNDNDILDIKKKIVFVEKGEYIHLNTIEWIKPGR</sequence>
<evidence type="ECO:0000313" key="4">
    <source>
        <dbReference type="Proteomes" id="UP000002872"/>
    </source>
</evidence>
<proteinExistence type="predicted"/>
<dbReference type="VEuPathDB" id="MicrosporidiaDB:NEQG_00400"/>
<keyword evidence="2" id="KW-0472">Membrane</keyword>
<evidence type="ECO:0000256" key="1">
    <source>
        <dbReference type="SAM" id="MobiDB-lite"/>
    </source>
</evidence>
<dbReference type="InParanoid" id="I3EK83"/>
<protein>
    <submittedName>
        <fullName evidence="3">Uncharacterized protein</fullName>
    </submittedName>
</protein>
<dbReference type="OrthoDB" id="10442344at2759"/>
<keyword evidence="2" id="KW-0812">Transmembrane</keyword>
<keyword evidence="4" id="KW-1185">Reference proteome</keyword>
<name>I3EK83_NEMP3</name>
<dbReference type="EMBL" id="GL870876">
    <property type="protein sequence ID" value="EIJ89630.1"/>
    <property type="molecule type" value="Genomic_DNA"/>
</dbReference>
<feature type="region of interest" description="Disordered" evidence="1">
    <location>
        <begin position="53"/>
        <end position="91"/>
    </location>
</feature>
<evidence type="ECO:0000256" key="2">
    <source>
        <dbReference type="SAM" id="Phobius"/>
    </source>
</evidence>
<dbReference type="AlphaFoldDB" id="I3EK83"/>
<keyword evidence="2" id="KW-1133">Transmembrane helix</keyword>
<evidence type="ECO:0000313" key="3">
    <source>
        <dbReference type="EMBL" id="EIJ89630.1"/>
    </source>
</evidence>
<dbReference type="Proteomes" id="UP000002872">
    <property type="component" value="Unassembled WGS sequence"/>
</dbReference>
<accession>I3EK83</accession>